<dbReference type="EC" id="2.7.10.2" evidence="4"/>
<protein>
    <recommendedName>
        <fullName evidence="4">non-specific protein-tyrosine kinase</fullName>
        <ecNumber evidence="4">2.7.10.2</ecNumber>
    </recommendedName>
</protein>
<name>A0AAW9SFI4_9BACT</name>
<evidence type="ECO:0000256" key="16">
    <source>
        <dbReference type="SAM" id="Coils"/>
    </source>
</evidence>
<feature type="domain" description="Polysaccharide chain length determinant N-terminal" evidence="18">
    <location>
        <begin position="14"/>
        <end position="106"/>
    </location>
</feature>
<evidence type="ECO:0000256" key="4">
    <source>
        <dbReference type="ARBA" id="ARBA00011903"/>
    </source>
</evidence>
<comment type="catalytic activity">
    <reaction evidence="15">
        <text>L-tyrosyl-[protein] + ATP = O-phospho-L-tyrosyl-[protein] + ADP + H(+)</text>
        <dbReference type="Rhea" id="RHEA:10596"/>
        <dbReference type="Rhea" id="RHEA-COMP:10136"/>
        <dbReference type="Rhea" id="RHEA-COMP:20101"/>
        <dbReference type="ChEBI" id="CHEBI:15378"/>
        <dbReference type="ChEBI" id="CHEBI:30616"/>
        <dbReference type="ChEBI" id="CHEBI:46858"/>
        <dbReference type="ChEBI" id="CHEBI:61978"/>
        <dbReference type="ChEBI" id="CHEBI:456216"/>
        <dbReference type="EC" id="2.7.10.2"/>
    </reaction>
</comment>
<evidence type="ECO:0000313" key="21">
    <source>
        <dbReference type="EMBL" id="MEN7550565.1"/>
    </source>
</evidence>
<evidence type="ECO:0000256" key="10">
    <source>
        <dbReference type="ARBA" id="ARBA00022777"/>
    </source>
</evidence>
<dbReference type="Pfam" id="PF13807">
    <property type="entry name" value="GNVR"/>
    <property type="match status" value="1"/>
</dbReference>
<dbReference type="Gene3D" id="3.40.50.300">
    <property type="entry name" value="P-loop containing nucleotide triphosphate hydrolases"/>
    <property type="match status" value="1"/>
</dbReference>
<evidence type="ECO:0000256" key="14">
    <source>
        <dbReference type="ARBA" id="ARBA00023137"/>
    </source>
</evidence>
<dbReference type="SUPFAM" id="SSF52540">
    <property type="entry name" value="P-loop containing nucleoside triphosphate hydrolases"/>
    <property type="match status" value="1"/>
</dbReference>
<dbReference type="InterPro" id="IPR050445">
    <property type="entry name" value="Bact_polysacc_biosynth/exp"/>
</dbReference>
<dbReference type="Pfam" id="PF02706">
    <property type="entry name" value="Wzz"/>
    <property type="match status" value="1"/>
</dbReference>
<evidence type="ECO:0000256" key="9">
    <source>
        <dbReference type="ARBA" id="ARBA00022741"/>
    </source>
</evidence>
<keyword evidence="11" id="KW-0067">ATP-binding</keyword>
<evidence type="ECO:0000313" key="22">
    <source>
        <dbReference type="Proteomes" id="UP001403385"/>
    </source>
</evidence>
<accession>A0AAW9SFI4</accession>
<dbReference type="AlphaFoldDB" id="A0AAW9SFI4"/>
<dbReference type="CDD" id="cd05387">
    <property type="entry name" value="BY-kinase"/>
    <property type="match status" value="1"/>
</dbReference>
<dbReference type="InterPro" id="IPR025669">
    <property type="entry name" value="AAA_dom"/>
</dbReference>
<feature type="transmembrane region" description="Helical" evidence="17">
    <location>
        <begin position="497"/>
        <end position="515"/>
    </location>
</feature>
<keyword evidence="9" id="KW-0547">Nucleotide-binding</keyword>
<evidence type="ECO:0000256" key="6">
    <source>
        <dbReference type="ARBA" id="ARBA00022519"/>
    </source>
</evidence>
<dbReference type="InterPro" id="IPR003856">
    <property type="entry name" value="LPS_length_determ_N"/>
</dbReference>
<evidence type="ECO:0000259" key="18">
    <source>
        <dbReference type="Pfam" id="PF02706"/>
    </source>
</evidence>
<keyword evidence="5" id="KW-1003">Cell membrane</keyword>
<evidence type="ECO:0000259" key="19">
    <source>
        <dbReference type="Pfam" id="PF13614"/>
    </source>
</evidence>
<comment type="similarity">
    <text evidence="3">Belongs to the etk/wzc family.</text>
</comment>
<keyword evidence="22" id="KW-1185">Reference proteome</keyword>
<evidence type="ECO:0000256" key="15">
    <source>
        <dbReference type="ARBA" id="ARBA00051245"/>
    </source>
</evidence>
<dbReference type="PANTHER" id="PTHR32309:SF13">
    <property type="entry name" value="FERRIC ENTEROBACTIN TRANSPORT PROTEIN FEPE"/>
    <property type="match status" value="1"/>
</dbReference>
<keyword evidence="13 17" id="KW-0472">Membrane</keyword>
<dbReference type="InterPro" id="IPR027417">
    <property type="entry name" value="P-loop_NTPase"/>
</dbReference>
<proteinExistence type="inferred from homology"/>
<comment type="subcellular location">
    <subcellularLocation>
        <location evidence="1">Cell inner membrane</location>
        <topology evidence="1">Multi-pass membrane protein</topology>
    </subcellularLocation>
</comment>
<feature type="domain" description="AAA" evidence="19">
    <location>
        <begin position="580"/>
        <end position="699"/>
    </location>
</feature>
<evidence type="ECO:0000256" key="5">
    <source>
        <dbReference type="ARBA" id="ARBA00022475"/>
    </source>
</evidence>
<evidence type="ECO:0000256" key="17">
    <source>
        <dbReference type="SAM" id="Phobius"/>
    </source>
</evidence>
<keyword evidence="12 17" id="KW-1133">Transmembrane helix</keyword>
<dbReference type="PANTHER" id="PTHR32309">
    <property type="entry name" value="TYROSINE-PROTEIN KINASE"/>
    <property type="match status" value="1"/>
</dbReference>
<evidence type="ECO:0000256" key="13">
    <source>
        <dbReference type="ARBA" id="ARBA00023136"/>
    </source>
</evidence>
<dbReference type="GO" id="GO:0042802">
    <property type="term" value="F:identical protein binding"/>
    <property type="evidence" value="ECO:0007669"/>
    <property type="project" value="UniProtKB-ARBA"/>
</dbReference>
<evidence type="ECO:0000256" key="3">
    <source>
        <dbReference type="ARBA" id="ARBA00008883"/>
    </source>
</evidence>
<dbReference type="NCBIfam" id="TIGR01007">
    <property type="entry name" value="eps_fam"/>
    <property type="match status" value="1"/>
</dbReference>
<keyword evidence="6" id="KW-0997">Cell inner membrane</keyword>
<keyword evidence="7 21" id="KW-0808">Transferase</keyword>
<dbReference type="EMBL" id="JBDKWZ010000015">
    <property type="protein sequence ID" value="MEN7550565.1"/>
    <property type="molecule type" value="Genomic_DNA"/>
</dbReference>
<feature type="coiled-coil region" evidence="16">
    <location>
        <begin position="270"/>
        <end position="327"/>
    </location>
</feature>
<dbReference type="GO" id="GO:0005524">
    <property type="term" value="F:ATP binding"/>
    <property type="evidence" value="ECO:0007669"/>
    <property type="project" value="UniProtKB-KW"/>
</dbReference>
<evidence type="ECO:0000256" key="12">
    <source>
        <dbReference type="ARBA" id="ARBA00022989"/>
    </source>
</evidence>
<evidence type="ECO:0000256" key="2">
    <source>
        <dbReference type="ARBA" id="ARBA00007316"/>
    </source>
</evidence>
<dbReference type="RefSeq" id="WP_346823348.1">
    <property type="nucleotide sequence ID" value="NZ_JBDKWZ010000015.1"/>
</dbReference>
<evidence type="ECO:0000256" key="8">
    <source>
        <dbReference type="ARBA" id="ARBA00022692"/>
    </source>
</evidence>
<keyword evidence="16" id="KW-0175">Coiled coil</keyword>
<keyword evidence="10" id="KW-0418">Kinase</keyword>
<organism evidence="21 22">
    <name type="scientific">Rapidithrix thailandica</name>
    <dbReference type="NCBI Taxonomy" id="413964"/>
    <lineage>
        <taxon>Bacteria</taxon>
        <taxon>Pseudomonadati</taxon>
        <taxon>Bacteroidota</taxon>
        <taxon>Cytophagia</taxon>
        <taxon>Cytophagales</taxon>
        <taxon>Flammeovirgaceae</taxon>
        <taxon>Rapidithrix</taxon>
    </lineage>
</organism>
<evidence type="ECO:0000259" key="20">
    <source>
        <dbReference type="Pfam" id="PF13807"/>
    </source>
</evidence>
<gene>
    <name evidence="21" type="ORF">AAG747_21775</name>
</gene>
<evidence type="ECO:0000256" key="7">
    <source>
        <dbReference type="ARBA" id="ARBA00022679"/>
    </source>
</evidence>
<keyword evidence="14" id="KW-0829">Tyrosine-protein kinase</keyword>
<sequence length="789" mass="90283">MNKQEEIIIEAEETINTRDIINKIINRWYYFAVSIPLFITLAFIYNRYSKSVYSVHATILVKDEGKSGLGGDFLEGLDLFKSQRNISNEIGILSSFTLVHRTIKELDFKISYFAKGSVKTSEMYRKSPYIIALLTDNNSLDNLSFSIELTNNDKIKLIPFEKNKLSFPLLSSYSFETPIIINSDTLIISRSKEKINSDEELYFTVNNLNKLTEDYRKRLKISPTDKESSILELSIEGHIVEKEKNFLNSLCDVYIKREVEEKNIIAGSTIDFINQQLIQITDSLQDIEEQLETFRRKEKIIDISLMAENALSQLEKLETEKAVLEVNDKYYNYLLKYLQQNINLKNIIAPTSLGINDPLLNELILELKKLYSEKIALAYSVTEKDYTLQRLNLQISNAKSILVENVRNILQTSKIALKNIEQRIVTVQSTINKLPKKERSLVQLQRKFNLSDNLYNYLLEKKAEAGIAKASNTSDNKILDKARPKSQEPISPKKQKIYVFSFFLGLLIPIGIIFIKEYFNDKIETIDQIEKNTNVPLLGSIIHKQNNTSIIINSPKSILAESFRALRLNLQYMTPDKSYKVIGFTSTISGEGKTFCASNLSTIIALSGKKTIIIGADLRKPMLVEYFNVSKQIGLSNYLIHNASLEEIIQETNVENLDMISSGPIPPNPAELLDSYKMEGLINQLTEVYDYIIIDAPPVGLVSDYFTLNKYIDINLYVIRQSYSKVHFLQDLDKAHKAKKFCNLALIFNDLTSHVKYGGYYNGYASGYYDEDTGQKKLLDTIKKLFKNS</sequence>
<dbReference type="Pfam" id="PF13614">
    <property type="entry name" value="AAA_31"/>
    <property type="match status" value="1"/>
</dbReference>
<feature type="domain" description="Tyrosine-protein kinase G-rich" evidence="20">
    <location>
        <begin position="438"/>
        <end position="517"/>
    </location>
</feature>
<keyword evidence="8 17" id="KW-0812">Transmembrane</keyword>
<reference evidence="21 22" key="1">
    <citation type="submission" date="2024-04" db="EMBL/GenBank/DDBJ databases">
        <title>Novel genus in family Flammeovirgaceae.</title>
        <authorList>
            <person name="Nguyen T.H."/>
            <person name="Vuong T.Q."/>
            <person name="Le H."/>
            <person name="Kim S.-G."/>
        </authorList>
    </citation>
    <scope>NUCLEOTIDE SEQUENCE [LARGE SCALE GENOMIC DNA]</scope>
    <source>
        <strain evidence="21 22">JCM 23209</strain>
    </source>
</reference>
<evidence type="ECO:0000256" key="1">
    <source>
        <dbReference type="ARBA" id="ARBA00004429"/>
    </source>
</evidence>
<comment type="caution">
    <text evidence="21">The sequence shown here is derived from an EMBL/GenBank/DDBJ whole genome shotgun (WGS) entry which is preliminary data.</text>
</comment>
<dbReference type="GO" id="GO:0005886">
    <property type="term" value="C:plasma membrane"/>
    <property type="evidence" value="ECO:0007669"/>
    <property type="project" value="UniProtKB-SubCell"/>
</dbReference>
<evidence type="ECO:0000256" key="11">
    <source>
        <dbReference type="ARBA" id="ARBA00022840"/>
    </source>
</evidence>
<dbReference type="InterPro" id="IPR032807">
    <property type="entry name" value="GNVR"/>
</dbReference>
<dbReference type="Proteomes" id="UP001403385">
    <property type="component" value="Unassembled WGS sequence"/>
</dbReference>
<dbReference type="GO" id="GO:0004715">
    <property type="term" value="F:non-membrane spanning protein tyrosine kinase activity"/>
    <property type="evidence" value="ECO:0007669"/>
    <property type="project" value="UniProtKB-EC"/>
</dbReference>
<dbReference type="InterPro" id="IPR005702">
    <property type="entry name" value="Wzc-like_C"/>
</dbReference>
<dbReference type="FunFam" id="3.40.50.300:FF:000527">
    <property type="entry name" value="Tyrosine-protein kinase etk"/>
    <property type="match status" value="1"/>
</dbReference>
<comment type="similarity">
    <text evidence="2">Belongs to the CpsD/CapB family.</text>
</comment>
<feature type="transmembrane region" description="Helical" evidence="17">
    <location>
        <begin position="28"/>
        <end position="45"/>
    </location>
</feature>